<evidence type="ECO:0000313" key="3">
    <source>
        <dbReference type="Proteomes" id="UP000294656"/>
    </source>
</evidence>
<organism evidence="2 3">
    <name type="scientific">Marinomonas balearica</name>
    <dbReference type="NCBI Taxonomy" id="491947"/>
    <lineage>
        <taxon>Bacteria</taxon>
        <taxon>Pseudomonadati</taxon>
        <taxon>Pseudomonadota</taxon>
        <taxon>Gammaproteobacteria</taxon>
        <taxon>Oceanospirillales</taxon>
        <taxon>Oceanospirillaceae</taxon>
        <taxon>Marinomonas</taxon>
    </lineage>
</organism>
<evidence type="ECO:0000313" key="2">
    <source>
        <dbReference type="EMBL" id="TDO96226.1"/>
    </source>
</evidence>
<name>A0A4R6M583_9GAMM</name>
<proteinExistence type="predicted"/>
<evidence type="ECO:0000256" key="1">
    <source>
        <dbReference type="SAM" id="MobiDB-lite"/>
    </source>
</evidence>
<dbReference type="RefSeq" id="WP_133504526.1">
    <property type="nucleotide sequence ID" value="NZ_SNXC01000014.1"/>
</dbReference>
<gene>
    <name evidence="2" type="ORF">DFP79_2798</name>
</gene>
<dbReference type="AlphaFoldDB" id="A0A4R6M583"/>
<dbReference type="Proteomes" id="UP000294656">
    <property type="component" value="Unassembled WGS sequence"/>
</dbReference>
<comment type="caution">
    <text evidence="2">The sequence shown here is derived from an EMBL/GenBank/DDBJ whole genome shotgun (WGS) entry which is preliminary data.</text>
</comment>
<reference evidence="2 3" key="1">
    <citation type="submission" date="2019-03" db="EMBL/GenBank/DDBJ databases">
        <title>Genomic Encyclopedia of Type Strains, Phase III (KMG-III): the genomes of soil and plant-associated and newly described type strains.</title>
        <authorList>
            <person name="Whitman W."/>
        </authorList>
    </citation>
    <scope>NUCLEOTIDE SEQUENCE [LARGE SCALE GENOMIC DNA]</scope>
    <source>
        <strain evidence="2 3">CECT 7378</strain>
    </source>
</reference>
<feature type="region of interest" description="Disordered" evidence="1">
    <location>
        <begin position="83"/>
        <end position="104"/>
    </location>
</feature>
<sequence>MYVLNKDLPDKIKKLYAFHENLVNALIEDNISKANEISKFIDVELRSISSEQLRRYENELRLYLEQHLKIIQSVEKLRSESLKERAELSKKRKSAGSYMETKKL</sequence>
<accession>A0A4R6M583</accession>
<keyword evidence="3" id="KW-1185">Reference proteome</keyword>
<dbReference type="EMBL" id="SNXC01000014">
    <property type="protein sequence ID" value="TDO96226.1"/>
    <property type="molecule type" value="Genomic_DNA"/>
</dbReference>
<protein>
    <submittedName>
        <fullName evidence="2">Uncharacterized protein</fullName>
    </submittedName>
</protein>